<dbReference type="Gene3D" id="3.90.1590.10">
    <property type="entry name" value="glutathione-dependent formaldehyde- activating enzyme (gfa)"/>
    <property type="match status" value="1"/>
</dbReference>
<dbReference type="Pfam" id="PF04828">
    <property type="entry name" value="GFA"/>
    <property type="match status" value="1"/>
</dbReference>
<comment type="similarity">
    <text evidence="1">Belongs to the Gfa family.</text>
</comment>
<evidence type="ECO:0000256" key="2">
    <source>
        <dbReference type="ARBA" id="ARBA00022723"/>
    </source>
</evidence>
<dbReference type="EMBL" id="JANIEX010001466">
    <property type="protein sequence ID" value="KAJ3557623.1"/>
    <property type="molecule type" value="Genomic_DNA"/>
</dbReference>
<dbReference type="SUPFAM" id="SSF51316">
    <property type="entry name" value="Mss4-like"/>
    <property type="match status" value="1"/>
</dbReference>
<dbReference type="GO" id="GO:0046872">
    <property type="term" value="F:metal ion binding"/>
    <property type="evidence" value="ECO:0007669"/>
    <property type="project" value="UniProtKB-KW"/>
</dbReference>
<dbReference type="AlphaFoldDB" id="A0AAD5YL31"/>
<evidence type="ECO:0000313" key="7">
    <source>
        <dbReference type="Proteomes" id="UP001213000"/>
    </source>
</evidence>
<gene>
    <name evidence="6" type="ORF">NP233_g11694</name>
</gene>
<protein>
    <recommendedName>
        <fullName evidence="5">CENP-V/GFA domain-containing protein</fullName>
    </recommendedName>
</protein>
<name>A0AAD5YL31_9AGAR</name>
<evidence type="ECO:0000256" key="1">
    <source>
        <dbReference type="ARBA" id="ARBA00005495"/>
    </source>
</evidence>
<accession>A0AAD5YL31</accession>
<organism evidence="6 7">
    <name type="scientific">Leucocoprinus birnbaumii</name>
    <dbReference type="NCBI Taxonomy" id="56174"/>
    <lineage>
        <taxon>Eukaryota</taxon>
        <taxon>Fungi</taxon>
        <taxon>Dikarya</taxon>
        <taxon>Basidiomycota</taxon>
        <taxon>Agaricomycotina</taxon>
        <taxon>Agaricomycetes</taxon>
        <taxon>Agaricomycetidae</taxon>
        <taxon>Agaricales</taxon>
        <taxon>Agaricineae</taxon>
        <taxon>Agaricaceae</taxon>
        <taxon>Leucocoprinus</taxon>
    </lineage>
</organism>
<proteinExistence type="inferred from homology"/>
<reference evidence="6" key="1">
    <citation type="submission" date="2022-07" db="EMBL/GenBank/DDBJ databases">
        <title>Genome Sequence of Leucocoprinus birnbaumii.</title>
        <authorList>
            <person name="Buettner E."/>
        </authorList>
    </citation>
    <scope>NUCLEOTIDE SEQUENCE</scope>
    <source>
        <strain evidence="6">VT141</strain>
    </source>
</reference>
<dbReference type="InterPro" id="IPR006913">
    <property type="entry name" value="CENP-V/GFA"/>
</dbReference>
<dbReference type="PANTHER" id="PTHR33337">
    <property type="entry name" value="GFA DOMAIN-CONTAINING PROTEIN"/>
    <property type="match status" value="1"/>
</dbReference>
<feature type="domain" description="CENP-V/GFA" evidence="5">
    <location>
        <begin position="3"/>
        <end position="77"/>
    </location>
</feature>
<evidence type="ECO:0000256" key="4">
    <source>
        <dbReference type="ARBA" id="ARBA00023239"/>
    </source>
</evidence>
<sequence length="97" mass="10922">MAHSYWKPKQLRITRGESSIRHYSDCDTQSGNTIIRSFCSNCGASLFVKAAKGDFIIAQASAIEGHQNWTPKKEVFGENRATWLKEIAFTSKKKAKL</sequence>
<evidence type="ECO:0000256" key="3">
    <source>
        <dbReference type="ARBA" id="ARBA00022833"/>
    </source>
</evidence>
<evidence type="ECO:0000313" key="6">
    <source>
        <dbReference type="EMBL" id="KAJ3557623.1"/>
    </source>
</evidence>
<keyword evidence="2" id="KW-0479">Metal-binding</keyword>
<evidence type="ECO:0000259" key="5">
    <source>
        <dbReference type="Pfam" id="PF04828"/>
    </source>
</evidence>
<dbReference type="InterPro" id="IPR011057">
    <property type="entry name" value="Mss4-like_sf"/>
</dbReference>
<dbReference type="Proteomes" id="UP001213000">
    <property type="component" value="Unassembled WGS sequence"/>
</dbReference>
<dbReference type="GO" id="GO:0016846">
    <property type="term" value="F:carbon-sulfur lyase activity"/>
    <property type="evidence" value="ECO:0007669"/>
    <property type="project" value="InterPro"/>
</dbReference>
<dbReference type="PANTHER" id="PTHR33337:SF39">
    <property type="entry name" value="DUF636 DOMAIN PROTEIN (AFU_ORTHOLOGUE AFUA_6G11530)"/>
    <property type="match status" value="1"/>
</dbReference>
<keyword evidence="7" id="KW-1185">Reference proteome</keyword>
<comment type="caution">
    <text evidence="6">The sequence shown here is derived from an EMBL/GenBank/DDBJ whole genome shotgun (WGS) entry which is preliminary data.</text>
</comment>
<keyword evidence="4" id="KW-0456">Lyase</keyword>
<keyword evidence="3" id="KW-0862">Zinc</keyword>